<evidence type="ECO:0000313" key="1">
    <source>
        <dbReference type="EMBL" id="MCF6377379.1"/>
    </source>
</evidence>
<dbReference type="RefSeq" id="WP_236400782.1">
    <property type="nucleotide sequence ID" value="NZ_JAKJHZ010000005.1"/>
</dbReference>
<dbReference type="EMBL" id="JAKJHZ010000005">
    <property type="protein sequence ID" value="MCF6377379.1"/>
    <property type="molecule type" value="Genomic_DNA"/>
</dbReference>
<sequence>MRRTDANDRTTPEANATARELIASFGHDPETYVPGTVTVLPGTRTATYDLACSPDCPHPDGRCHRPHAAYLSDDAVRARLVPAQRREA</sequence>
<comment type="caution">
    <text evidence="1">The sequence shown here is derived from an EMBL/GenBank/DDBJ whole genome shotgun (WGS) entry which is preliminary data.</text>
</comment>
<reference evidence="1 2" key="1">
    <citation type="submission" date="2022-01" db="EMBL/GenBank/DDBJ databases">
        <title>Nocardioides sp. nov., an actinomycete isolated from mining soil.</title>
        <authorList>
            <person name="Liu L."/>
        </authorList>
    </citation>
    <scope>NUCLEOTIDE SEQUENCE [LARGE SCALE GENOMIC DNA]</scope>
    <source>
        <strain evidence="1 2">KLBMP 9356</strain>
    </source>
</reference>
<protein>
    <submittedName>
        <fullName evidence="1">Uncharacterized protein</fullName>
    </submittedName>
</protein>
<evidence type="ECO:0000313" key="2">
    <source>
        <dbReference type="Proteomes" id="UP001201161"/>
    </source>
</evidence>
<accession>A0ABS9HA55</accession>
<proteinExistence type="predicted"/>
<dbReference type="Proteomes" id="UP001201161">
    <property type="component" value="Unassembled WGS sequence"/>
</dbReference>
<keyword evidence="2" id="KW-1185">Reference proteome</keyword>
<gene>
    <name evidence="1" type="ORF">L2K70_07165</name>
</gene>
<organism evidence="1 2">
    <name type="scientific">Nocardioides potassii</name>
    <dbReference type="NCBI Taxonomy" id="2911371"/>
    <lineage>
        <taxon>Bacteria</taxon>
        <taxon>Bacillati</taxon>
        <taxon>Actinomycetota</taxon>
        <taxon>Actinomycetes</taxon>
        <taxon>Propionibacteriales</taxon>
        <taxon>Nocardioidaceae</taxon>
        <taxon>Nocardioides</taxon>
    </lineage>
</organism>
<name>A0ABS9HA55_9ACTN</name>